<keyword evidence="2" id="KW-1185">Reference proteome</keyword>
<organism evidence="1 2">
    <name type="scientific">Thermincola ferriacetica</name>
    <dbReference type="NCBI Taxonomy" id="281456"/>
    <lineage>
        <taxon>Bacteria</taxon>
        <taxon>Bacillati</taxon>
        <taxon>Bacillota</taxon>
        <taxon>Clostridia</taxon>
        <taxon>Eubacteriales</taxon>
        <taxon>Thermincolaceae</taxon>
        <taxon>Thermincola</taxon>
    </lineage>
</organism>
<reference evidence="2" key="1">
    <citation type="submission" date="2015-07" db="EMBL/GenBank/DDBJ databases">
        <title>Complete Genome of Thermincola ferriacetica strain Z-0001T.</title>
        <authorList>
            <person name="Lusk B."/>
            <person name="Badalamenti J.P."/>
            <person name="Parameswaran P."/>
            <person name="Bond D.R."/>
            <person name="Torres C.I."/>
        </authorList>
    </citation>
    <scope>NUCLEOTIDE SEQUENCE [LARGE SCALE GENOMIC DNA]</scope>
    <source>
        <strain evidence="2">Z-0001</strain>
    </source>
</reference>
<dbReference type="RefSeq" id="WP_160315543.1">
    <property type="nucleotide sequence ID" value="NZ_LGTE01000010.1"/>
</dbReference>
<sequence>MTTPCFAECVHAKDGECRLNIIGSDRLSEFECQCEHFKPRHMFKQSEIL</sequence>
<comment type="caution">
    <text evidence="1">The sequence shown here is derived from an EMBL/GenBank/DDBJ whole genome shotgun (WGS) entry which is preliminary data.</text>
</comment>
<proteinExistence type="predicted"/>
<dbReference type="AlphaFoldDB" id="A0A0L6W2J6"/>
<name>A0A0L6W2J6_9FIRM</name>
<dbReference type="Proteomes" id="UP000037175">
    <property type="component" value="Unassembled WGS sequence"/>
</dbReference>
<dbReference type="EMBL" id="LGTE01000010">
    <property type="protein sequence ID" value="KNZ69691.1"/>
    <property type="molecule type" value="Genomic_DNA"/>
</dbReference>
<evidence type="ECO:0000313" key="1">
    <source>
        <dbReference type="EMBL" id="KNZ69691.1"/>
    </source>
</evidence>
<evidence type="ECO:0000313" key="2">
    <source>
        <dbReference type="Proteomes" id="UP000037175"/>
    </source>
</evidence>
<evidence type="ECO:0008006" key="3">
    <source>
        <dbReference type="Google" id="ProtNLM"/>
    </source>
</evidence>
<accession>A0A0L6W2J6</accession>
<gene>
    <name evidence="1" type="ORF">Tfer_1712</name>
</gene>
<protein>
    <recommendedName>
        <fullName evidence="3">DUF1540 domain-containing protein</fullName>
    </recommendedName>
</protein>